<name>A0A2U4F6V8_9SPIR</name>
<accession>A0A2U4F6V8</accession>
<protein>
    <submittedName>
        <fullName evidence="1">Uncharacterized protein</fullName>
    </submittedName>
</protein>
<organism evidence="1 2">
    <name type="scientific">Brachyspira hampsonii 30446</name>
    <dbReference type="NCBI Taxonomy" id="1289135"/>
    <lineage>
        <taxon>Bacteria</taxon>
        <taxon>Pseudomonadati</taxon>
        <taxon>Spirochaetota</taxon>
        <taxon>Spirochaetia</taxon>
        <taxon>Brachyspirales</taxon>
        <taxon>Brachyspiraceae</taxon>
        <taxon>Brachyspira</taxon>
    </lineage>
</organism>
<gene>
    <name evidence="1" type="ORF">A966_07624</name>
</gene>
<sequence length="57" mass="6806">MTMIGIEIYKKDKKILFNYFLKNGCIDDNKMHINEGGFLYAKKCLMFDFSNKIIKYD</sequence>
<evidence type="ECO:0000313" key="2">
    <source>
        <dbReference type="Proteomes" id="UP000011663"/>
    </source>
</evidence>
<dbReference type="EMBL" id="ALNZ01000026">
    <property type="protein sequence ID" value="EKV56890.1"/>
    <property type="molecule type" value="Genomic_DNA"/>
</dbReference>
<evidence type="ECO:0000313" key="1">
    <source>
        <dbReference type="EMBL" id="EKV56890.1"/>
    </source>
</evidence>
<dbReference type="AlphaFoldDB" id="A0A2U4F6V8"/>
<proteinExistence type="predicted"/>
<dbReference type="Proteomes" id="UP000011663">
    <property type="component" value="Unassembled WGS sequence"/>
</dbReference>
<comment type="caution">
    <text evidence="1">The sequence shown here is derived from an EMBL/GenBank/DDBJ whole genome shotgun (WGS) entry which is preliminary data.</text>
</comment>
<dbReference type="STRING" id="1289135.A966_07624"/>
<reference evidence="1 2" key="1">
    <citation type="submission" date="2012-07" db="EMBL/GenBank/DDBJ databases">
        <title>Genome sequence of Brachyspira sp. 30446, isolated from a pig with mucohaemorrhagic colitis.</title>
        <authorList>
            <person name="Rubin J.E."/>
            <person name="Fernando C."/>
            <person name="Harding J.C.S."/>
            <person name="Hill J.E."/>
        </authorList>
    </citation>
    <scope>NUCLEOTIDE SEQUENCE [LARGE SCALE GENOMIC DNA]</scope>
    <source>
        <strain evidence="1 2">30446</strain>
    </source>
</reference>